<organism evidence="14 15">
    <name type="scientific">Hypocrea jecorina (strain ATCC 56765 / BCRC 32924 / NRRL 11460 / Rut C-30)</name>
    <name type="common">Trichoderma reesei</name>
    <dbReference type="NCBI Taxonomy" id="1344414"/>
    <lineage>
        <taxon>Eukaryota</taxon>
        <taxon>Fungi</taxon>
        <taxon>Dikarya</taxon>
        <taxon>Ascomycota</taxon>
        <taxon>Pezizomycotina</taxon>
        <taxon>Sordariomycetes</taxon>
        <taxon>Hypocreomycetidae</taxon>
        <taxon>Hypocreales</taxon>
        <taxon>Hypocreaceae</taxon>
        <taxon>Trichoderma</taxon>
    </lineage>
</organism>
<feature type="region of interest" description="Disordered" evidence="12">
    <location>
        <begin position="81"/>
        <end position="104"/>
    </location>
</feature>
<dbReference type="Proteomes" id="UP000024376">
    <property type="component" value="Unassembled WGS sequence"/>
</dbReference>
<evidence type="ECO:0000256" key="10">
    <source>
        <dbReference type="ARBA" id="ARBA00049244"/>
    </source>
</evidence>
<dbReference type="GO" id="GO:0005634">
    <property type="term" value="C:nucleus"/>
    <property type="evidence" value="ECO:0007669"/>
    <property type="project" value="UniProtKB-SubCell"/>
</dbReference>
<evidence type="ECO:0000313" key="15">
    <source>
        <dbReference type="Proteomes" id="UP000024376"/>
    </source>
</evidence>
<feature type="region of interest" description="Disordered" evidence="12">
    <location>
        <begin position="149"/>
        <end position="227"/>
    </location>
</feature>
<comment type="similarity">
    <text evidence="2 11">Belongs to the DNA polymerase type-X family.</text>
</comment>
<dbReference type="InterPro" id="IPR029398">
    <property type="entry name" value="PolB_thumb"/>
</dbReference>
<dbReference type="FunFam" id="1.10.150.20:FF:000010">
    <property type="entry name" value="DNA polymerase lambda"/>
    <property type="match status" value="1"/>
</dbReference>
<dbReference type="FunFam" id="3.30.210.10:FF:000005">
    <property type="entry name" value="DNA polymerase IV"/>
    <property type="match status" value="1"/>
</dbReference>
<dbReference type="SUPFAM" id="SSF47802">
    <property type="entry name" value="DNA polymerase beta, N-terminal domain-like"/>
    <property type="match status" value="1"/>
</dbReference>
<protein>
    <recommendedName>
        <fullName evidence="11">DNA polymerase</fullName>
        <ecNumber evidence="11">2.7.7.7</ecNumber>
    </recommendedName>
</protein>
<dbReference type="InterPro" id="IPR018944">
    <property type="entry name" value="DNA_pol_lambd_fingers_domain"/>
</dbReference>
<dbReference type="FunFam" id="1.10.150.110:FF:000005">
    <property type="entry name" value="DNA polymerase POL4"/>
    <property type="match status" value="1"/>
</dbReference>
<dbReference type="SUPFAM" id="SSF81585">
    <property type="entry name" value="PsbU/PolX domain-like"/>
    <property type="match status" value="1"/>
</dbReference>
<name>A0A024S317_HYPJR</name>
<proteinExistence type="inferred from homology"/>
<dbReference type="Pfam" id="PF14792">
    <property type="entry name" value="DNA_pol_B_palm"/>
    <property type="match status" value="1"/>
</dbReference>
<sequence>MAPDLPRIFLLPTHLQADEVRELQAKVPGSLTQDAHEARVIVGKISRPERALFELRRLKLVTEPVARGRSDAAAVDVDVPSKRQRLMTGPERGESRDDEGYDGTLDLFGGPEDVVLVVKLAWLLDSLERGVALPVQDYLLYRGRKISSQSLQASTPATPKSQTDEEASRLSHAAKSSPSARTSRPGISSSTASDSARAGRSEPPTLYHETTSEHDMPLPPIPEYLHTTYSCQRPSPVNPPNAAFIAELKAIRTLRLLRGDHIGVRAYSTSIASLAAYPYAIQRPQEIERLPGCGVKIARLYQQWTLTGSTDDTRAAETDTEMAVLKMFYEIWGVGDVTARQFYNKGWRDLDDIVEYGWNSLSRVQQIGVKFYDEFQLRIPRQETEAISSVILSHAHRVDPGFQMVVVGSYRRGKPTSGDVDVIVSHPDEAQTLGIIEKLVSSLEKSGFITHILSIWTRNSERGQAPLVWKGDDRPSGSGFDTLDKALVVWQDPDTKEQGGPHRRVDIIVSPWKTAGCAILGWSGETTFQRDLRRYCKARLGLKFDSSGVRSRADGAWVDLEGSEGRPAPDMETAERRVFEGLGLEWRPPEERCTG</sequence>
<dbReference type="InterPro" id="IPR022312">
    <property type="entry name" value="DNA_pol_X"/>
</dbReference>
<dbReference type="GO" id="GO:0003887">
    <property type="term" value="F:DNA-directed DNA polymerase activity"/>
    <property type="evidence" value="ECO:0007669"/>
    <property type="project" value="UniProtKB-UniRule"/>
</dbReference>
<dbReference type="Pfam" id="PF14791">
    <property type="entry name" value="DNA_pol_B_thumb"/>
    <property type="match status" value="1"/>
</dbReference>
<dbReference type="InterPro" id="IPR002008">
    <property type="entry name" value="DNA_pol_X_beta-like"/>
</dbReference>
<dbReference type="SUPFAM" id="SSF81301">
    <property type="entry name" value="Nucleotidyltransferase"/>
    <property type="match status" value="1"/>
</dbReference>
<dbReference type="PANTHER" id="PTHR11276">
    <property type="entry name" value="DNA POLYMERASE TYPE-X FAMILY MEMBER"/>
    <property type="match status" value="1"/>
</dbReference>
<evidence type="ECO:0000256" key="11">
    <source>
        <dbReference type="RuleBase" id="RU366014"/>
    </source>
</evidence>
<dbReference type="InterPro" id="IPR002054">
    <property type="entry name" value="DNA-dir_DNA_pol_X"/>
</dbReference>
<dbReference type="InterPro" id="IPR028207">
    <property type="entry name" value="DNA_pol_B_palm_palm"/>
</dbReference>
<evidence type="ECO:0000256" key="1">
    <source>
        <dbReference type="ARBA" id="ARBA00004123"/>
    </source>
</evidence>
<keyword evidence="3 11" id="KW-0808">Transferase</keyword>
<evidence type="ECO:0000256" key="5">
    <source>
        <dbReference type="ARBA" id="ARBA00022723"/>
    </source>
</evidence>
<keyword evidence="8 11" id="KW-0234">DNA repair</keyword>
<dbReference type="PROSITE" id="PS50172">
    <property type="entry name" value="BRCT"/>
    <property type="match status" value="1"/>
</dbReference>
<evidence type="ECO:0000256" key="4">
    <source>
        <dbReference type="ARBA" id="ARBA00022695"/>
    </source>
</evidence>
<dbReference type="InterPro" id="IPR043519">
    <property type="entry name" value="NT_sf"/>
</dbReference>
<evidence type="ECO:0000259" key="13">
    <source>
        <dbReference type="PROSITE" id="PS50172"/>
    </source>
</evidence>
<dbReference type="Gene3D" id="1.10.150.20">
    <property type="entry name" value="5' to 3' exonuclease, C-terminal subdomain"/>
    <property type="match status" value="1"/>
</dbReference>
<feature type="compositionally biased region" description="Polar residues" evidence="12">
    <location>
        <begin position="174"/>
        <end position="194"/>
    </location>
</feature>
<dbReference type="InterPro" id="IPR010996">
    <property type="entry name" value="HHH_MUS81"/>
</dbReference>
<dbReference type="InterPro" id="IPR019843">
    <property type="entry name" value="DNA_pol-X_BS"/>
</dbReference>
<evidence type="ECO:0000256" key="2">
    <source>
        <dbReference type="ARBA" id="ARBA00008323"/>
    </source>
</evidence>
<keyword evidence="9 11" id="KW-0539">Nucleus</keyword>
<dbReference type="Pfam" id="PF10391">
    <property type="entry name" value="DNA_pol_lambd_f"/>
    <property type="match status" value="1"/>
</dbReference>
<feature type="compositionally biased region" description="Polar residues" evidence="12">
    <location>
        <begin position="149"/>
        <end position="161"/>
    </location>
</feature>
<dbReference type="EMBL" id="KI911156">
    <property type="protein sequence ID" value="ETR99447.1"/>
    <property type="molecule type" value="Genomic_DNA"/>
</dbReference>
<dbReference type="Gene3D" id="3.30.460.10">
    <property type="entry name" value="Beta Polymerase, domain 2"/>
    <property type="match status" value="1"/>
</dbReference>
<dbReference type="GO" id="GO:0046872">
    <property type="term" value="F:metal ion binding"/>
    <property type="evidence" value="ECO:0007669"/>
    <property type="project" value="UniProtKB-UniRule"/>
</dbReference>
<dbReference type="KEGG" id="trr:M419DRAFT_85798"/>
<evidence type="ECO:0000256" key="9">
    <source>
        <dbReference type="ARBA" id="ARBA00023242"/>
    </source>
</evidence>
<evidence type="ECO:0000313" key="14">
    <source>
        <dbReference type="EMBL" id="ETR99447.1"/>
    </source>
</evidence>
<comment type="catalytic activity">
    <reaction evidence="10 11">
        <text>DNA(n) + a 2'-deoxyribonucleoside 5'-triphosphate = DNA(n+1) + diphosphate</text>
        <dbReference type="Rhea" id="RHEA:22508"/>
        <dbReference type="Rhea" id="RHEA-COMP:17339"/>
        <dbReference type="Rhea" id="RHEA-COMP:17340"/>
        <dbReference type="ChEBI" id="CHEBI:33019"/>
        <dbReference type="ChEBI" id="CHEBI:61560"/>
        <dbReference type="ChEBI" id="CHEBI:173112"/>
        <dbReference type="EC" id="2.7.7.7"/>
    </reaction>
</comment>
<dbReference type="Pfam" id="PF14716">
    <property type="entry name" value="HHH_8"/>
    <property type="match status" value="1"/>
</dbReference>
<dbReference type="PRINTS" id="PR00869">
    <property type="entry name" value="DNAPOLX"/>
</dbReference>
<keyword evidence="6 11" id="KW-0227">DNA damage</keyword>
<evidence type="ECO:0000256" key="3">
    <source>
        <dbReference type="ARBA" id="ARBA00022679"/>
    </source>
</evidence>
<dbReference type="InterPro" id="IPR027421">
    <property type="entry name" value="DNA_pol_lamdba_lyase_dom_sf"/>
</dbReference>
<dbReference type="InterPro" id="IPR001357">
    <property type="entry name" value="BRCT_dom"/>
</dbReference>
<dbReference type="EC" id="2.7.7.7" evidence="11"/>
<dbReference type="Gene3D" id="1.10.150.110">
    <property type="entry name" value="DNA polymerase beta, N-terminal domain-like"/>
    <property type="match status" value="1"/>
</dbReference>
<reference evidence="15" key="1">
    <citation type="journal article" date="2013" name="Ind. Biotechnol.">
        <title>Comparative genomics analysis of Trichoderma reesei strains.</title>
        <authorList>
            <person name="Koike H."/>
            <person name="Aerts A."/>
            <person name="LaButti K."/>
            <person name="Grigoriev I.V."/>
            <person name="Baker S.E."/>
        </authorList>
    </citation>
    <scope>NUCLEOTIDE SEQUENCE [LARGE SCALE GENOMIC DNA]</scope>
    <source>
        <strain evidence="15">ATCC 56765 / BCRC 32924 / NRRL 11460 / Rut C-30</strain>
    </source>
</reference>
<keyword evidence="4 11" id="KW-0548">Nucleotidyltransferase</keyword>
<dbReference type="SMART" id="SM00483">
    <property type="entry name" value="POLXc"/>
    <property type="match status" value="1"/>
</dbReference>
<dbReference type="PRINTS" id="PR00870">
    <property type="entry name" value="DNAPOLXBETA"/>
</dbReference>
<dbReference type="PROSITE" id="PS00522">
    <property type="entry name" value="DNA_POLYMERASE_X"/>
    <property type="match status" value="1"/>
</dbReference>
<feature type="domain" description="BRCT" evidence="13">
    <location>
        <begin position="117"/>
        <end position="140"/>
    </location>
</feature>
<dbReference type="GO" id="GO:0006303">
    <property type="term" value="P:double-strand break repair via nonhomologous end joining"/>
    <property type="evidence" value="ECO:0007669"/>
    <property type="project" value="TreeGrafter"/>
</dbReference>
<evidence type="ECO:0000256" key="7">
    <source>
        <dbReference type="ARBA" id="ARBA00022932"/>
    </source>
</evidence>
<dbReference type="AlphaFoldDB" id="A0A024S317"/>
<evidence type="ECO:0000256" key="8">
    <source>
        <dbReference type="ARBA" id="ARBA00023204"/>
    </source>
</evidence>
<comment type="subcellular location">
    <subcellularLocation>
        <location evidence="1 11">Nucleus</location>
    </subcellularLocation>
</comment>
<evidence type="ECO:0000256" key="6">
    <source>
        <dbReference type="ARBA" id="ARBA00022763"/>
    </source>
</evidence>
<keyword evidence="5" id="KW-0479">Metal-binding</keyword>
<dbReference type="HOGENOM" id="CLU_008698_4_1_1"/>
<dbReference type="CDD" id="cd00141">
    <property type="entry name" value="NT_POLXc"/>
    <property type="match status" value="1"/>
</dbReference>
<dbReference type="OrthoDB" id="205514at2759"/>
<dbReference type="PANTHER" id="PTHR11276:SF29">
    <property type="entry name" value="DNA POLYMERASE TYPE-X FAMILY PROTEIN POL4"/>
    <property type="match status" value="1"/>
</dbReference>
<evidence type="ECO:0000256" key="12">
    <source>
        <dbReference type="SAM" id="MobiDB-lite"/>
    </source>
</evidence>
<accession>A0A024S317</accession>
<keyword evidence="7 11" id="KW-0239">DNA-directed DNA polymerase</keyword>
<comment type="function">
    <text evidence="11">DNA polymerase that functions in several pathways of DNA repair. Involved in base excision repair (BER) responsible for repair of lesions that give rise to abasic (AP) sites in DNA. Also contributes to DNA double-strand break repair by non-homologous end joining and homologous recombination. Has both template-dependent and template-independent (terminal transferase) DNA polymerase activities. Has also a 5'-deoxyribose-5-phosphate lyase (dRP lyase) activity.</text>
</comment>
<dbReference type="InterPro" id="IPR037160">
    <property type="entry name" value="DNA_Pol_thumb_sf"/>
</dbReference>
<dbReference type="GO" id="GO:0003677">
    <property type="term" value="F:DNA binding"/>
    <property type="evidence" value="ECO:0007669"/>
    <property type="project" value="UniProtKB-UniRule"/>
</dbReference>
<gene>
    <name evidence="14" type="ORF">M419DRAFT_85798</name>
</gene>
<dbReference type="Gene3D" id="3.30.210.10">
    <property type="entry name" value="DNA polymerase, thumb domain"/>
    <property type="match status" value="1"/>
</dbReference>